<proteinExistence type="predicted"/>
<accession>A0ABS5AMP9</accession>
<evidence type="ECO:0000313" key="2">
    <source>
        <dbReference type="Proteomes" id="UP001519363"/>
    </source>
</evidence>
<sequence>MLGQQVVQVGQLRLAAQEGGQGGREWGWAVGVQGGGVGLGQFR</sequence>
<comment type="caution">
    <text evidence="1">The sequence shown here is derived from an EMBL/GenBank/DDBJ whole genome shotgun (WGS) entry which is preliminary data.</text>
</comment>
<organism evidence="1 2">
    <name type="scientific">Crossiella equi</name>
    <dbReference type="NCBI Taxonomy" id="130796"/>
    <lineage>
        <taxon>Bacteria</taxon>
        <taxon>Bacillati</taxon>
        <taxon>Actinomycetota</taxon>
        <taxon>Actinomycetes</taxon>
        <taxon>Pseudonocardiales</taxon>
        <taxon>Pseudonocardiaceae</taxon>
        <taxon>Crossiella</taxon>
    </lineage>
</organism>
<gene>
    <name evidence="1" type="ORF">JOF53_006725</name>
</gene>
<name>A0ABS5AMP9_9PSEU</name>
<dbReference type="RefSeq" id="WP_276518161.1">
    <property type="nucleotide sequence ID" value="NZ_JAGIOO010000001.1"/>
</dbReference>
<dbReference type="Proteomes" id="UP001519363">
    <property type="component" value="Unassembled WGS sequence"/>
</dbReference>
<protein>
    <submittedName>
        <fullName evidence="1">Uncharacterized protein</fullName>
    </submittedName>
</protein>
<reference evidence="1 2" key="1">
    <citation type="submission" date="2021-03" db="EMBL/GenBank/DDBJ databases">
        <title>Sequencing the genomes of 1000 actinobacteria strains.</title>
        <authorList>
            <person name="Klenk H.-P."/>
        </authorList>
    </citation>
    <scope>NUCLEOTIDE SEQUENCE [LARGE SCALE GENOMIC DNA]</scope>
    <source>
        <strain evidence="1 2">DSM 44580</strain>
    </source>
</reference>
<keyword evidence="2" id="KW-1185">Reference proteome</keyword>
<evidence type="ECO:0000313" key="1">
    <source>
        <dbReference type="EMBL" id="MBP2477853.1"/>
    </source>
</evidence>
<dbReference type="EMBL" id="JAGIOO010000001">
    <property type="protein sequence ID" value="MBP2477853.1"/>
    <property type="molecule type" value="Genomic_DNA"/>
</dbReference>